<evidence type="ECO:0000313" key="2">
    <source>
        <dbReference type="EMBL" id="GMI04768.1"/>
    </source>
</evidence>
<sequence length="227" mass="26017">MMRKHNPGSDKILCISKKGFALHNNIHMFNKIASAFGFLDTVAPPPPPPTAPSTEYNWDDPTGPQNPSTVPQPSGGFTIKKVLTPEEITALKEKEEKERQQREAAISLKKAQIQHQLELEALKRGQFAKKQKAEYNDRVVSNDTWVPCVIVGVHLDDGPDKPYYTIEFFRKGEKIEKQTMSERVRRIVKEEVEKESEVGEEVEKEEEKEKEKEKEEVKETEKEKTES</sequence>
<accession>A0A9W7CFE4</accession>
<feature type="compositionally biased region" description="Basic and acidic residues" evidence="1">
    <location>
        <begin position="188"/>
        <end position="197"/>
    </location>
</feature>
<dbReference type="Proteomes" id="UP001165160">
    <property type="component" value="Unassembled WGS sequence"/>
</dbReference>
<keyword evidence="3" id="KW-1185">Reference proteome</keyword>
<feature type="compositionally biased region" description="Polar residues" evidence="1">
    <location>
        <begin position="63"/>
        <end position="72"/>
    </location>
</feature>
<organism evidence="2 3">
    <name type="scientific">Triparma verrucosa</name>
    <dbReference type="NCBI Taxonomy" id="1606542"/>
    <lineage>
        <taxon>Eukaryota</taxon>
        <taxon>Sar</taxon>
        <taxon>Stramenopiles</taxon>
        <taxon>Ochrophyta</taxon>
        <taxon>Bolidophyceae</taxon>
        <taxon>Parmales</taxon>
        <taxon>Triparmaceae</taxon>
        <taxon>Triparma</taxon>
    </lineage>
</organism>
<evidence type="ECO:0000256" key="1">
    <source>
        <dbReference type="SAM" id="MobiDB-lite"/>
    </source>
</evidence>
<dbReference type="AlphaFoldDB" id="A0A9W7CFE4"/>
<gene>
    <name evidence="2" type="ORF">TrVE_jg9394</name>
</gene>
<evidence type="ECO:0000313" key="3">
    <source>
        <dbReference type="Proteomes" id="UP001165160"/>
    </source>
</evidence>
<feature type="region of interest" description="Disordered" evidence="1">
    <location>
        <begin position="188"/>
        <end position="227"/>
    </location>
</feature>
<reference evidence="3" key="1">
    <citation type="journal article" date="2023" name="Commun. Biol.">
        <title>Genome analysis of Parmales, the sister group of diatoms, reveals the evolutionary specialization of diatoms from phago-mixotrophs to photoautotrophs.</title>
        <authorList>
            <person name="Ban H."/>
            <person name="Sato S."/>
            <person name="Yoshikawa S."/>
            <person name="Yamada K."/>
            <person name="Nakamura Y."/>
            <person name="Ichinomiya M."/>
            <person name="Sato N."/>
            <person name="Blanc-Mathieu R."/>
            <person name="Endo H."/>
            <person name="Kuwata A."/>
            <person name="Ogata H."/>
        </authorList>
    </citation>
    <scope>NUCLEOTIDE SEQUENCE [LARGE SCALE GENOMIC DNA]</scope>
    <source>
        <strain evidence="3">NIES 3699</strain>
    </source>
</reference>
<feature type="compositionally biased region" description="Basic and acidic residues" evidence="1">
    <location>
        <begin position="205"/>
        <end position="227"/>
    </location>
</feature>
<dbReference type="EMBL" id="BRXX01000321">
    <property type="protein sequence ID" value="GMI04768.1"/>
    <property type="molecule type" value="Genomic_DNA"/>
</dbReference>
<protein>
    <submittedName>
        <fullName evidence="2">Uncharacterized protein</fullName>
    </submittedName>
</protein>
<proteinExistence type="predicted"/>
<feature type="region of interest" description="Disordered" evidence="1">
    <location>
        <begin position="44"/>
        <end position="77"/>
    </location>
</feature>
<name>A0A9W7CFE4_9STRA</name>
<comment type="caution">
    <text evidence="2">The sequence shown here is derived from an EMBL/GenBank/DDBJ whole genome shotgun (WGS) entry which is preliminary data.</text>
</comment>